<feature type="compositionally biased region" description="Basic and acidic residues" evidence="1">
    <location>
        <begin position="473"/>
        <end position="485"/>
    </location>
</feature>
<feature type="compositionally biased region" description="Basic and acidic residues" evidence="1">
    <location>
        <begin position="86"/>
        <end position="95"/>
    </location>
</feature>
<dbReference type="OMA" id="DNGSEWE"/>
<reference evidence="2 3" key="1">
    <citation type="submission" date="2016-06" db="EMBL/GenBank/DDBJ databases">
        <title>Living apart together: crosstalk between the core and supernumerary genomes in a fungal plant pathogen.</title>
        <authorList>
            <person name="Vanheule A."/>
            <person name="Audenaert K."/>
            <person name="Warris S."/>
            <person name="Van De Geest H."/>
            <person name="Schijlen E."/>
            <person name="Hofte M."/>
            <person name="De Saeger S."/>
            <person name="Haesaert G."/>
            <person name="Waalwijk C."/>
            <person name="Van Der Lee T."/>
        </authorList>
    </citation>
    <scope>NUCLEOTIDE SEQUENCE [LARGE SCALE GENOMIC DNA]</scope>
    <source>
        <strain evidence="2 3">2516</strain>
    </source>
</reference>
<organism evidence="2 3">
    <name type="scientific">Fusarium poae</name>
    <dbReference type="NCBI Taxonomy" id="36050"/>
    <lineage>
        <taxon>Eukaryota</taxon>
        <taxon>Fungi</taxon>
        <taxon>Dikarya</taxon>
        <taxon>Ascomycota</taxon>
        <taxon>Pezizomycotina</taxon>
        <taxon>Sordariomycetes</taxon>
        <taxon>Hypocreomycetidae</taxon>
        <taxon>Hypocreales</taxon>
        <taxon>Nectriaceae</taxon>
        <taxon>Fusarium</taxon>
    </lineage>
</organism>
<gene>
    <name evidence="2" type="ORF">FPOA_08008</name>
</gene>
<dbReference type="STRING" id="36050.A0A1B8AM74"/>
<evidence type="ECO:0000313" key="2">
    <source>
        <dbReference type="EMBL" id="OBS21672.1"/>
    </source>
</evidence>
<feature type="region of interest" description="Disordered" evidence="1">
    <location>
        <begin position="619"/>
        <end position="721"/>
    </location>
</feature>
<accession>A0A1B8AM74</accession>
<comment type="caution">
    <text evidence="2">The sequence shown here is derived from an EMBL/GenBank/DDBJ whole genome shotgun (WGS) entry which is preliminary data.</text>
</comment>
<dbReference type="Proteomes" id="UP000091967">
    <property type="component" value="Unassembled WGS sequence"/>
</dbReference>
<evidence type="ECO:0000256" key="1">
    <source>
        <dbReference type="SAM" id="MobiDB-lite"/>
    </source>
</evidence>
<feature type="compositionally biased region" description="Polar residues" evidence="1">
    <location>
        <begin position="12"/>
        <end position="21"/>
    </location>
</feature>
<dbReference type="EMBL" id="LYXU01000003">
    <property type="protein sequence ID" value="OBS21672.1"/>
    <property type="molecule type" value="Genomic_DNA"/>
</dbReference>
<feature type="compositionally biased region" description="Basic and acidic residues" evidence="1">
    <location>
        <begin position="710"/>
        <end position="721"/>
    </location>
</feature>
<feature type="compositionally biased region" description="Low complexity" evidence="1">
    <location>
        <begin position="625"/>
        <end position="635"/>
    </location>
</feature>
<feature type="region of interest" description="Disordered" evidence="1">
    <location>
        <begin position="1"/>
        <end position="57"/>
    </location>
</feature>
<proteinExistence type="predicted"/>
<feature type="region of interest" description="Disordered" evidence="1">
    <location>
        <begin position="77"/>
        <end position="108"/>
    </location>
</feature>
<feature type="region of interest" description="Disordered" evidence="1">
    <location>
        <begin position="423"/>
        <end position="490"/>
    </location>
</feature>
<feature type="compositionally biased region" description="Polar residues" evidence="1">
    <location>
        <begin position="423"/>
        <end position="434"/>
    </location>
</feature>
<dbReference type="AlphaFoldDB" id="A0A1B8AM74"/>
<keyword evidence="3" id="KW-1185">Reference proteome</keyword>
<feature type="compositionally biased region" description="Basic and acidic residues" evidence="1">
    <location>
        <begin position="653"/>
        <end position="697"/>
    </location>
</feature>
<evidence type="ECO:0000313" key="3">
    <source>
        <dbReference type="Proteomes" id="UP000091967"/>
    </source>
</evidence>
<protein>
    <submittedName>
        <fullName evidence="2">Uncharacterized protein</fullName>
    </submittedName>
</protein>
<sequence length="721" mass="82463">MNSEGDPCCPSTPANPTTVDTVDQDPGTQLHIPGLVGRRKPGRPSGSKNKAKAKIPSIEGLGLRNRTVFVPWSEIDISDSSEDDKNDFKDIHDNGSEWEGDDSDFESKGESKFISEQRQAYRQGVQHMTQLIQERGPSTDRSIGSKQHFSSPARLRTTIWNQAKEDDLNNRWERSLERAAIERYSEGAHSLLATWNMSLHLFGINPLALISMYRHTTFDNTASDCFKHHGEIKQNPLWTRDFCRKLTRIMVHPLFVNDNDHRFIPIFIRWAVICRADDGHGFTEMEQQLLDDVHCGSFRPLDSKESMVERFQNYQQKRKDDDRIISRHAQLMFRIVEHSKTIKRESLESFAPVKTQDLTAIVDALNSLERYTTNTTCDTYFLVYSACEKSPVHLKGLHELLQAYKTSWISLQRREMPDYTHIGLTTTPNHQTNAAGAAIEGPGKHNTDQTDCSPGSAVDCRGGTASEANDPPPKSDEYPSHDHQSTRSPSELGYCKVLGKAEASISSPADDGIDHLHESRRSLIRIDQHSKSLAHESVKPRDITQTQPSESDIDFYQELDKLLVSCPATQPEHTEPKAPVALMTLPRTRDPHRESTGFYDDLRTDDTVGEFRNVDELFNRRSGNRRTTTTTRPSGASYRVKDLATLSSRNRKRDSNRFQKEDYTKRRRFHESDWRQVERSDRRNSVNERRGAHRPERSPGSQSQPPKGPRVWEFEQRYRRN</sequence>
<name>A0A1B8AM74_FUSPO</name>